<organism evidence="1 2">
    <name type="scientific">Gemmatimonas phototrophica</name>
    <dbReference type="NCBI Taxonomy" id="1379270"/>
    <lineage>
        <taxon>Bacteria</taxon>
        <taxon>Pseudomonadati</taxon>
        <taxon>Gemmatimonadota</taxon>
        <taxon>Gemmatimonadia</taxon>
        <taxon>Gemmatimonadales</taxon>
        <taxon>Gemmatimonadaceae</taxon>
        <taxon>Gemmatimonas</taxon>
    </lineage>
</organism>
<dbReference type="KEGG" id="gph:GEMMAAP_09655"/>
<dbReference type="EMBL" id="CP011454">
    <property type="protein sequence ID" value="AMW05024.1"/>
    <property type="molecule type" value="Genomic_DNA"/>
</dbReference>
<proteinExistence type="predicted"/>
<evidence type="ECO:0000313" key="2">
    <source>
        <dbReference type="Proteomes" id="UP000076404"/>
    </source>
</evidence>
<reference evidence="1 2" key="2">
    <citation type="journal article" date="2016" name="Environ. Microbiol. Rep.">
        <title>Metagenomic evidence for the presence of phototrophic Gemmatimonadetes bacteria in diverse environments.</title>
        <authorList>
            <person name="Zeng Y."/>
            <person name="Baumbach J."/>
            <person name="Barbosa E.G."/>
            <person name="Azevedo V."/>
            <person name="Zhang C."/>
            <person name="Koblizek M."/>
        </authorList>
    </citation>
    <scope>NUCLEOTIDE SEQUENCE [LARGE SCALE GENOMIC DNA]</scope>
    <source>
        <strain evidence="1 2">AP64</strain>
    </source>
</reference>
<protein>
    <submittedName>
        <fullName evidence="1">Uncharacterized protein</fullName>
    </submittedName>
</protein>
<dbReference type="AlphaFoldDB" id="A0A143BKR1"/>
<name>A0A143BKR1_9BACT</name>
<dbReference type="Proteomes" id="UP000076404">
    <property type="component" value="Chromosome"/>
</dbReference>
<sequence>MTGRFFRVSPLQDSAGTQFIDVRLELNNIEPGMMGIELFRLTVSPDGQRVLSRKVLRSDLSPMPTKR</sequence>
<keyword evidence="2" id="KW-1185">Reference proteome</keyword>
<gene>
    <name evidence="1" type="ORF">GEMMAAP_09655</name>
</gene>
<evidence type="ECO:0000313" key="1">
    <source>
        <dbReference type="EMBL" id="AMW05024.1"/>
    </source>
</evidence>
<accession>A0A143BKR1</accession>
<reference evidence="1 2" key="1">
    <citation type="journal article" date="2014" name="Proc. Natl. Acad. Sci. U.S.A.">
        <title>Functional type 2 photosynthetic reaction centers found in the rare bacterial phylum Gemmatimonadetes.</title>
        <authorList>
            <person name="Zeng Y."/>
            <person name="Feng F."/>
            <person name="Medova H."/>
            <person name="Dean J."/>
            <person name="Koblizek M."/>
        </authorList>
    </citation>
    <scope>NUCLEOTIDE SEQUENCE [LARGE SCALE GENOMIC DNA]</scope>
    <source>
        <strain evidence="1 2">AP64</strain>
    </source>
</reference>